<protein>
    <submittedName>
        <fullName evidence="2">Uncharacterized protein LOC115630112</fullName>
    </submittedName>
</protein>
<sequence>MDYCEETVNAIIDLLVDLNHGHINPKLLTLEQLDYASFRLKKDKKCSAETLSLV</sequence>
<reference evidence="2" key="1">
    <citation type="submission" date="2025-08" db="UniProtKB">
        <authorList>
            <consortium name="RefSeq"/>
        </authorList>
    </citation>
    <scope>IDENTIFICATION</scope>
    <source>
        <strain evidence="2">11010-0011.00</strain>
        <tissue evidence="2">Whole body</tissue>
    </source>
</reference>
<evidence type="ECO:0000313" key="2">
    <source>
        <dbReference type="RefSeq" id="XP_030382585.1"/>
    </source>
</evidence>
<dbReference type="GeneID" id="115630112"/>
<feature type="non-terminal residue" evidence="2">
    <location>
        <position position="54"/>
    </location>
</feature>
<dbReference type="AlphaFoldDB" id="A0A6J2U3V2"/>
<gene>
    <name evidence="2" type="primary">LOC115630112</name>
</gene>
<dbReference type="RefSeq" id="XP_030382585.1">
    <property type="nucleotide sequence ID" value="XM_030526725.1"/>
</dbReference>
<organism evidence="1 2">
    <name type="scientific">Drosophila lebanonensis</name>
    <name type="common">Fruit fly</name>
    <name type="synonym">Scaptodrosophila lebanonensis</name>
    <dbReference type="NCBI Taxonomy" id="7225"/>
    <lineage>
        <taxon>Eukaryota</taxon>
        <taxon>Metazoa</taxon>
        <taxon>Ecdysozoa</taxon>
        <taxon>Arthropoda</taxon>
        <taxon>Hexapoda</taxon>
        <taxon>Insecta</taxon>
        <taxon>Pterygota</taxon>
        <taxon>Neoptera</taxon>
        <taxon>Endopterygota</taxon>
        <taxon>Diptera</taxon>
        <taxon>Brachycera</taxon>
        <taxon>Muscomorpha</taxon>
        <taxon>Ephydroidea</taxon>
        <taxon>Drosophilidae</taxon>
        <taxon>Scaptodrosophila</taxon>
    </lineage>
</organism>
<dbReference type="OrthoDB" id="7756649at2759"/>
<keyword evidence="1" id="KW-1185">Reference proteome</keyword>
<evidence type="ECO:0000313" key="1">
    <source>
        <dbReference type="Proteomes" id="UP000504634"/>
    </source>
</evidence>
<accession>A0A6J2U3V2</accession>
<name>A0A6J2U3V2_DROLE</name>
<dbReference type="Proteomes" id="UP000504634">
    <property type="component" value="Unplaced"/>
</dbReference>
<proteinExistence type="predicted"/>